<dbReference type="AlphaFoldDB" id="A0A8H2WGY0"/>
<accession>A0A8H2WGY0</accession>
<evidence type="ECO:0000313" key="2">
    <source>
        <dbReference type="EMBL" id="CAE6371597.1"/>
    </source>
</evidence>
<evidence type="ECO:0000313" key="3">
    <source>
        <dbReference type="Proteomes" id="UP000663846"/>
    </source>
</evidence>
<comment type="caution">
    <text evidence="2">The sequence shown here is derived from an EMBL/GenBank/DDBJ whole genome shotgun (WGS) entry which is preliminary data.</text>
</comment>
<reference evidence="2" key="1">
    <citation type="submission" date="2021-01" db="EMBL/GenBank/DDBJ databases">
        <authorList>
            <person name="Kaushik A."/>
        </authorList>
    </citation>
    <scope>NUCLEOTIDE SEQUENCE</scope>
    <source>
        <strain evidence="2">AG1-1C</strain>
    </source>
</reference>
<proteinExistence type="predicted"/>
<dbReference type="OrthoDB" id="10063692at2759"/>
<sequence length="243" mass="27368">MNDIKRVQLFTAVLGNKNFTGAFKAYSEWDKEAEQHLHRASKAQKTLKQHIIKNIGHWLQKKILERDKGTTTEDIDYVLKALKELSYVMANAILPNKPVDNKETQAWFTKVGLDDNMADKEDIQAGTKEILLHLHLSLSGVGQDQDQVLSMELTLKKAPQNQGKRKGKAPEGDQDDELDDKWISKGPLQLFDDSNQPIYVEALDTDQTQAALAHYLATPVVANCEFDALQKIKEKFGAQNANI</sequence>
<dbReference type="EMBL" id="CAJMWS010000142">
    <property type="protein sequence ID" value="CAE6371597.1"/>
    <property type="molecule type" value="Genomic_DNA"/>
</dbReference>
<dbReference type="Proteomes" id="UP000663846">
    <property type="component" value="Unassembled WGS sequence"/>
</dbReference>
<gene>
    <name evidence="2" type="ORF">RDB_LOCUS26626</name>
</gene>
<feature type="region of interest" description="Disordered" evidence="1">
    <location>
        <begin position="155"/>
        <end position="180"/>
    </location>
</feature>
<organism evidence="2 3">
    <name type="scientific">Rhizoctonia solani</name>
    <dbReference type="NCBI Taxonomy" id="456999"/>
    <lineage>
        <taxon>Eukaryota</taxon>
        <taxon>Fungi</taxon>
        <taxon>Dikarya</taxon>
        <taxon>Basidiomycota</taxon>
        <taxon>Agaricomycotina</taxon>
        <taxon>Agaricomycetes</taxon>
        <taxon>Cantharellales</taxon>
        <taxon>Ceratobasidiaceae</taxon>
        <taxon>Rhizoctonia</taxon>
    </lineage>
</organism>
<protein>
    <submittedName>
        <fullName evidence="2">Uncharacterized protein</fullName>
    </submittedName>
</protein>
<evidence type="ECO:0000256" key="1">
    <source>
        <dbReference type="SAM" id="MobiDB-lite"/>
    </source>
</evidence>
<name>A0A8H2WGY0_9AGAM</name>